<proteinExistence type="predicted"/>
<feature type="transmembrane region" description="Helical" evidence="2">
    <location>
        <begin position="316"/>
        <end position="333"/>
    </location>
</feature>
<evidence type="ECO:0000256" key="1">
    <source>
        <dbReference type="SAM" id="MobiDB-lite"/>
    </source>
</evidence>
<name>A0A168RCC8_ABSGL</name>
<keyword evidence="2" id="KW-0812">Transmembrane</keyword>
<feature type="transmembrane region" description="Helical" evidence="2">
    <location>
        <begin position="287"/>
        <end position="304"/>
    </location>
</feature>
<protein>
    <submittedName>
        <fullName evidence="3">Uncharacterized protein</fullName>
    </submittedName>
</protein>
<feature type="compositionally biased region" description="Low complexity" evidence="1">
    <location>
        <begin position="134"/>
        <end position="152"/>
    </location>
</feature>
<keyword evidence="2" id="KW-0472">Membrane</keyword>
<dbReference type="InParanoid" id="A0A168RCC8"/>
<feature type="region of interest" description="Disordered" evidence="1">
    <location>
        <begin position="72"/>
        <end position="152"/>
    </location>
</feature>
<keyword evidence="4" id="KW-1185">Reference proteome</keyword>
<dbReference type="Proteomes" id="UP000078561">
    <property type="component" value="Unassembled WGS sequence"/>
</dbReference>
<dbReference type="EMBL" id="LT554591">
    <property type="protein sequence ID" value="SAM06495.1"/>
    <property type="molecule type" value="Genomic_DNA"/>
</dbReference>
<evidence type="ECO:0000313" key="3">
    <source>
        <dbReference type="EMBL" id="SAM06495.1"/>
    </source>
</evidence>
<accession>A0A168RCC8</accession>
<dbReference type="OrthoDB" id="2291031at2759"/>
<reference evidence="3" key="1">
    <citation type="submission" date="2016-04" db="EMBL/GenBank/DDBJ databases">
        <authorList>
            <person name="Evans L.H."/>
            <person name="Alamgir A."/>
            <person name="Owens N."/>
            <person name="Weber N.D."/>
            <person name="Virtaneva K."/>
            <person name="Barbian K."/>
            <person name="Babar A."/>
            <person name="Rosenke K."/>
        </authorList>
    </citation>
    <scope>NUCLEOTIDE SEQUENCE [LARGE SCALE GENOMIC DNA]</scope>
    <source>
        <strain evidence="3">CBS 101.48</strain>
    </source>
</reference>
<feature type="region of interest" description="Disordered" evidence="1">
    <location>
        <begin position="25"/>
        <end position="48"/>
    </location>
</feature>
<feature type="compositionally biased region" description="Basic residues" evidence="1">
    <location>
        <begin position="105"/>
        <end position="117"/>
    </location>
</feature>
<evidence type="ECO:0000256" key="2">
    <source>
        <dbReference type="SAM" id="Phobius"/>
    </source>
</evidence>
<feature type="compositionally biased region" description="Low complexity" evidence="1">
    <location>
        <begin position="75"/>
        <end position="91"/>
    </location>
</feature>
<organism evidence="3">
    <name type="scientific">Absidia glauca</name>
    <name type="common">Pin mould</name>
    <dbReference type="NCBI Taxonomy" id="4829"/>
    <lineage>
        <taxon>Eukaryota</taxon>
        <taxon>Fungi</taxon>
        <taxon>Fungi incertae sedis</taxon>
        <taxon>Mucoromycota</taxon>
        <taxon>Mucoromycotina</taxon>
        <taxon>Mucoromycetes</taxon>
        <taxon>Mucorales</taxon>
        <taxon>Cunninghamellaceae</taxon>
        <taxon>Absidia</taxon>
    </lineage>
</organism>
<sequence>MSDHHSIMMDSTFTLTNIPDSTCFDPAFDLSDTPNEQEDYHDTDIDDDPAEQEQFDRISEILSQLIQEANDAIQSTSTSTSLSNPSLDTSTIPADDMPLSPSTSTKRRRSRLPRPKRLSLGTIHQPHSYRHRSPSSVSSTTTTSSISSPLSVSLSSSSSFDDYDDDALFSPISSVLATPMSRTISPLLFEKQMYSSTNEMDLITDQQDTAAAITYNDDASSFPHPQDPLATSFERLDTSLAIVDYLSRDLANFRRHHHPSVTANECIPFNDTTPTTPADPPLNSKKGTLLLVVVVPLLYLPYLLLTTTTTESLSPIAGLVVFFLCIAIISLFLRADPPIETDRSATKMIRRSSLPVVPLSSPSFSRRYSF</sequence>
<gene>
    <name evidence="3" type="primary">ABSGL_12384.1 scaffold 12745</name>
</gene>
<keyword evidence="2" id="KW-1133">Transmembrane helix</keyword>
<dbReference type="AlphaFoldDB" id="A0A168RCC8"/>
<evidence type="ECO:0000313" key="4">
    <source>
        <dbReference type="Proteomes" id="UP000078561"/>
    </source>
</evidence>